<comment type="caution">
    <text evidence="3">The sequence shown here is derived from an EMBL/GenBank/DDBJ whole genome shotgun (WGS) entry which is preliminary data.</text>
</comment>
<accession>A0A6N3T4G8</accession>
<dbReference type="EMBL" id="BAMW01000009">
    <property type="protein sequence ID" value="GAN62574.1"/>
    <property type="molecule type" value="Genomic_DNA"/>
</dbReference>
<protein>
    <submittedName>
        <fullName evidence="2">Outer membrane protein/adhesin/invasin TibA autotransporter</fullName>
    </submittedName>
</protein>
<organism evidence="3 5">
    <name type="scientific">Acetobacter indonesiensis</name>
    <dbReference type="NCBI Taxonomy" id="104101"/>
    <lineage>
        <taxon>Bacteria</taxon>
        <taxon>Pseudomonadati</taxon>
        <taxon>Pseudomonadota</taxon>
        <taxon>Alphaproteobacteria</taxon>
        <taxon>Acetobacterales</taxon>
        <taxon>Acetobacteraceae</taxon>
        <taxon>Acetobacter</taxon>
    </lineage>
</organism>
<dbReference type="NCBIfam" id="TIGR04415">
    <property type="entry name" value="O_hepto_targRPT"/>
    <property type="match status" value="5"/>
</dbReference>
<evidence type="ECO:0000259" key="1">
    <source>
        <dbReference type="Pfam" id="PF13403"/>
    </source>
</evidence>
<dbReference type="Proteomes" id="UP000032673">
    <property type="component" value="Unassembled WGS sequence"/>
</dbReference>
<dbReference type="InterPro" id="IPR030930">
    <property type="entry name" value="AIDA"/>
</dbReference>
<keyword evidence="4" id="KW-1185">Reference proteome</keyword>
<proteinExistence type="predicted"/>
<evidence type="ECO:0000313" key="5">
    <source>
        <dbReference type="Proteomes" id="UP000321104"/>
    </source>
</evidence>
<dbReference type="AlphaFoldDB" id="A0A6N3T4G8"/>
<sequence length="1017" mass="100116">MATGDVYSSFVSGASAYTNSDSSTIQNGGAISGYVDGGGTAHLNQATASGTLSGATANAYGVLLADNYNGSASVNRGDLILNPIINSGGGAFAANGGVISGAIVSSGGGLAVAAGASGYGSGSAGLIVDPHVLSGGMVVAGAFTAKGQTFLGTGVVSGGTFEVGAAELLSSSYAVGGDFKGTQLILNGGSAFGGTFHDGGLQLIGGYYLSSANGSGGTTTRLANTPGSESGWVANKSVASGAQILAGGTAKVLAGGTSVSGTVASGGTEVISSGGIASGTIVSGGTEIVQSGGLTSGATVVSGGTEILSGGTASATIVASGGSQLVSSGGTAVGAVVSGGLEQVASGGTALRSVISAYGNTAVSAGGYVSGTTVGSNGGLGVQGIASNTTVSGGGVVQIGSGGTAITNSISGGKVYVDSAGVLNTTTISSGGTVTVSNGGIASGTVISAFGAEIVSAGGYVSGTVVASNGGLGLAGSASNTTVSAGGVVDVSSGGTATTTTVQGGSVYAASGAVLSATTISANGSVTVSGGAQASQSTIGSGGTLTAASGGTLIGTVTVSGGATLALGGNNGNAVIDLAGTTASTPAKVIIASGVTDVPEQFTSWSDGDQIIFSGVSGNASNVSNISFSDANHITFTVGGNTYSLNIVGIQSKFKFVSSTSGLTLETCFLTGTLIRMLDGQIAVEDVRPGDTVMVRKGDAFVPTTVKWVGKNKSVVRSDAAYTDEAGYPVLIMKDALADGVPFKDLRVTPEHCLFIDGQFIPARMLVNGRSIRYDTNYAVYDYYHIETEDHSVIEADGVLTETYLDTGNRASFARIDGSDVVSGYFDATKDWAHDAAAPLATSRDVVEPVHKAIAARSTVVAQDVVVAEDATWSDDANLHLETENGSVIRAMKQVNNTVSFMLPPGVQKVFITSRTSRPVDVFGAFVDDRRELGVQIGKIELFSGVETVSVSSHLETETLEGWAAQEDNATARWTSGRAVVDLSGASTDGFRMLTLDVVSTVSYRVNDQKQAAVLSA</sequence>
<dbReference type="EMBL" id="BJXQ01000012">
    <property type="protein sequence ID" value="GEN04082.1"/>
    <property type="molecule type" value="Genomic_DNA"/>
</dbReference>
<feature type="domain" description="Hedgehog/Intein (Hint)" evidence="1">
    <location>
        <begin position="667"/>
        <end position="807"/>
    </location>
</feature>
<name>A0A6N3T4G8_9PROT</name>
<dbReference type="InterPro" id="IPR028992">
    <property type="entry name" value="Hedgehog/Intein_dom"/>
</dbReference>
<dbReference type="SUPFAM" id="SSF51294">
    <property type="entry name" value="Hedgehog/intein (Hint) domain"/>
    <property type="match status" value="1"/>
</dbReference>
<dbReference type="Gene3D" id="2.160.20.20">
    <property type="match status" value="2"/>
</dbReference>
<dbReference type="InterPro" id="IPR012332">
    <property type="entry name" value="Autotransporter_pectin_lyase_C"/>
</dbReference>
<evidence type="ECO:0000313" key="3">
    <source>
        <dbReference type="EMBL" id="GEN04082.1"/>
    </source>
</evidence>
<reference evidence="2 4" key="1">
    <citation type="submission" date="2012-11" db="EMBL/GenBank/DDBJ databases">
        <title>Whole genome sequence of Acetobacter indonesiensis 5H-1.</title>
        <authorList>
            <person name="Azuma Y."/>
            <person name="Higashiura N."/>
            <person name="Hirakawa H."/>
            <person name="Matsushita K."/>
        </authorList>
    </citation>
    <scope>NUCLEOTIDE SEQUENCE [LARGE SCALE GENOMIC DNA]</scope>
    <source>
        <strain evidence="2 4">5H-1</strain>
    </source>
</reference>
<dbReference type="Pfam" id="PF13403">
    <property type="entry name" value="Hint_2"/>
    <property type="match status" value="1"/>
</dbReference>
<reference evidence="3 5" key="2">
    <citation type="submission" date="2019-07" db="EMBL/GenBank/DDBJ databases">
        <title>Whole genome shotgun sequence of Acetobacter indonesiensis NBRC 16471.</title>
        <authorList>
            <person name="Hosoyama A."/>
            <person name="Uohara A."/>
            <person name="Ohji S."/>
            <person name="Ichikawa N."/>
        </authorList>
    </citation>
    <scope>NUCLEOTIDE SEQUENCE [LARGE SCALE GENOMIC DNA]</scope>
    <source>
        <strain evidence="3 5">NBRC 16471</strain>
    </source>
</reference>
<dbReference type="RefSeq" id="WP_158319889.1">
    <property type="nucleotide sequence ID" value="NZ_BAMW01000009.1"/>
</dbReference>
<evidence type="ECO:0000313" key="2">
    <source>
        <dbReference type="EMBL" id="GAN62574.1"/>
    </source>
</evidence>
<gene>
    <name evidence="2" type="ORF">Abin_009_047</name>
    <name evidence="3" type="ORF">AIN02nite_21070</name>
</gene>
<evidence type="ECO:0000313" key="4">
    <source>
        <dbReference type="Proteomes" id="UP000032673"/>
    </source>
</evidence>
<dbReference type="InterPro" id="IPR036844">
    <property type="entry name" value="Hint_dom_sf"/>
</dbReference>
<dbReference type="Proteomes" id="UP000321104">
    <property type="component" value="Unassembled WGS sequence"/>
</dbReference>